<evidence type="ECO:0000313" key="1">
    <source>
        <dbReference type="EMBL" id="QOX63279.1"/>
    </source>
</evidence>
<organism evidence="1 2">
    <name type="scientific">Anoxybacterium hadale</name>
    <dbReference type="NCBI Taxonomy" id="3408580"/>
    <lineage>
        <taxon>Bacteria</taxon>
        <taxon>Bacillati</taxon>
        <taxon>Bacillota</taxon>
        <taxon>Clostridia</taxon>
        <taxon>Peptostreptococcales</taxon>
        <taxon>Anaerovoracaceae</taxon>
        <taxon>Anoxybacterium</taxon>
    </lineage>
</organism>
<proteinExistence type="predicted"/>
<reference evidence="1" key="1">
    <citation type="submission" date="2019-08" db="EMBL/GenBank/DDBJ databases">
        <title>Genome sequence of Clostridiales bacterium MT110.</title>
        <authorList>
            <person name="Cao J."/>
        </authorList>
    </citation>
    <scope>NUCLEOTIDE SEQUENCE</scope>
    <source>
        <strain evidence="1">MT110</strain>
    </source>
</reference>
<sequence>MESKNIRIVRVHQMKNERHGKSQRQILKRSLGRVEIFAMAFGTMVGWGWIMLPVQWIEAAGVLGAMAAFLIGGVLCIFVGLTYAELTSAFPLAGGELAFSYRGLGYVGSWITGWTISFAYISVAAWEGIALSTAFDYLHPMSKLGLLWSVAGFDVYLSWSAVGMIGAVILTALNIMGVKPVAVFQILLVLVMIVIGMIYVLGGISFGDIRFMTPAITNWKGIGVVLLMAPSMYLGFDIVSKSAEEMNMPLRDIAKVLIFSISCASAWYILIILGTSVSSPPELRGLLLIPAADSAAFAYESASISKLLIIGGICGIITSWNGFIVGASRMLFAMGRSKMLPNFFGWVHPRFQTPVVSIVFVGIICCFSPLLGENALVWLVDAAAFGTVIVYLMVSISYLRIRKKEPGLRKHYTVKKGKLVGIGAVVTALFFLFWYTPFSPNSLLWPYEWALVLSWIVLGIIFLVSSMVIYRRERITDQERELLMFGEAYSREI</sequence>
<dbReference type="Proteomes" id="UP000594014">
    <property type="component" value="Chromosome"/>
</dbReference>
<protein>
    <submittedName>
        <fullName evidence="1">APC family permease</fullName>
    </submittedName>
</protein>
<keyword evidence="2" id="KW-1185">Reference proteome</keyword>
<accession>A0ACD1AAD2</accession>
<evidence type="ECO:0000313" key="2">
    <source>
        <dbReference type="Proteomes" id="UP000594014"/>
    </source>
</evidence>
<gene>
    <name evidence="1" type="ORF">FRZ06_07925</name>
</gene>
<name>A0ACD1AAD2_9FIRM</name>
<dbReference type="EMBL" id="CP042469">
    <property type="protein sequence ID" value="QOX63279.1"/>
    <property type="molecule type" value="Genomic_DNA"/>
</dbReference>